<evidence type="ECO:0000256" key="5">
    <source>
        <dbReference type="SAM" id="MobiDB-lite"/>
    </source>
</evidence>
<feature type="region of interest" description="Disordered" evidence="5">
    <location>
        <begin position="588"/>
        <end position="628"/>
    </location>
</feature>
<feature type="compositionally biased region" description="Polar residues" evidence="5">
    <location>
        <begin position="119"/>
        <end position="140"/>
    </location>
</feature>
<feature type="compositionally biased region" description="Low complexity" evidence="5">
    <location>
        <begin position="272"/>
        <end position="292"/>
    </location>
</feature>
<dbReference type="Pfam" id="PF00628">
    <property type="entry name" value="PHD"/>
    <property type="match status" value="1"/>
</dbReference>
<feature type="compositionally biased region" description="Polar residues" evidence="5">
    <location>
        <begin position="1009"/>
        <end position="1021"/>
    </location>
</feature>
<gene>
    <name evidence="7" type="ORF">BS47DRAFT_1344976</name>
</gene>
<keyword evidence="1" id="KW-0479">Metal-binding</keyword>
<feature type="region of interest" description="Disordered" evidence="5">
    <location>
        <begin position="316"/>
        <end position="347"/>
    </location>
</feature>
<evidence type="ECO:0000259" key="6">
    <source>
        <dbReference type="PROSITE" id="PS50016"/>
    </source>
</evidence>
<name>A0A9P6DS01_9AGAM</name>
<dbReference type="InterPro" id="IPR001965">
    <property type="entry name" value="Znf_PHD"/>
</dbReference>
<feature type="compositionally biased region" description="Basic and acidic residues" evidence="5">
    <location>
        <begin position="970"/>
        <end position="979"/>
    </location>
</feature>
<sequence>MATDRTTIQTAHTRRLVQNSPPQQPPLQANPTTPFSQLNTQISPDNESRSMHPAPSHSRDSSIEETSSRRPQNSGASLSTHLLTPHSPTNNMVYVGARGQASSPHFPAAKTHPLGPMISSRSVDSQGSAQSSDTLQSQGSRYERRHQNFSSSQLTPSSSPIYLTSSRHEPPGSSASPDRERLILTCRCSVTNSAYSPRDLYSASPARLAPAHVISRSRSGATSSPDVFETSVSSFTKLGDAIGGSQATPLLPAFEENVDSPRSSRTAKRSSRSPARFSSSSSLFQGSQESSRPSSRQMNRVEDVVDHVFRISTPTKSLSNVTTASSRHSTPVPQQAHPQTPPLGGDADRLLSETLAERRGRNGDSQRRRPEYLKRISRHHALSLGIAFSPVKGRRIQLVRPSSPSTASQASPRSPHFPPTSSMSNLTLQWLQSSPLTPPNEKPRLVDEAEKESRKRRRLAAFLDDKSPRLSPLKPVEVTGMGRIAVHPDDITEVFVSPVKKITKKKGLAELLRFLHRSGKLRYLVWKFEKTRCTRCDPSPLPSKSNEVKVEVPEWPETAFPWSSDSHQADDLKAEARKQRLRHLQEFLDRETDEEDSDELEGEARGPVDLRVHRSPSTPPQLGNGKSILTEPESSLLVRSISSFSDPGDARTAFFAKHRVRAIASRISREQSPENGNGLEEDDDGAINCTCGQDNMGTPMVRCDSCNTWSHQECVGIVDESQLEGEWFCYNCEQRMVADASREPAFTLTSESPRPRAIPSVKFYEPPPASPLVAPAASRAPDPVPSTPKRASAHNGVSTPFSLAKSAAWDLGNVVGSSNLRTPRTPLTQRPMDMRMYSTPKFFSEYDSGGLLQDAFDPTSTPSRGIQFGTPFRDLGSSGSGTPWVNQYGQPPTTPTNRSRNNHAQNNSFDEGRSSSATDDSPRPSTSRSIALHLNDTPTRSNDPRSRLDLQSPLSTPYTSSPSLGSFESLDLHSAKREYTSISSIRSDPNDASHGLATFKGKAKDGTSVPPNESAVRTGSGSDEDRY</sequence>
<feature type="compositionally biased region" description="Low complexity" evidence="5">
    <location>
        <begin position="400"/>
        <end position="414"/>
    </location>
</feature>
<dbReference type="PANTHER" id="PTHR46201:SF9">
    <property type="entry name" value="PHD FINGER PROTEIN MALE MEIOCYTE DEATH 1"/>
    <property type="match status" value="1"/>
</dbReference>
<dbReference type="InterPro" id="IPR013083">
    <property type="entry name" value="Znf_RING/FYVE/PHD"/>
</dbReference>
<dbReference type="EMBL" id="MU128982">
    <property type="protein sequence ID" value="KAF9512736.1"/>
    <property type="molecule type" value="Genomic_DNA"/>
</dbReference>
<dbReference type="AlphaFoldDB" id="A0A9P6DS01"/>
<feature type="region of interest" description="Disordered" evidence="5">
    <location>
        <begin position="245"/>
        <end position="299"/>
    </location>
</feature>
<dbReference type="InterPro" id="IPR011011">
    <property type="entry name" value="Znf_FYVE_PHD"/>
</dbReference>
<feature type="compositionally biased region" description="Acidic residues" evidence="5">
    <location>
        <begin position="591"/>
        <end position="601"/>
    </location>
</feature>
<proteinExistence type="predicted"/>
<feature type="compositionally biased region" description="Low complexity" evidence="5">
    <location>
        <begin position="150"/>
        <end position="159"/>
    </location>
</feature>
<feature type="region of interest" description="Disordered" evidence="5">
    <location>
        <begin position="1"/>
        <end position="180"/>
    </location>
</feature>
<feature type="compositionally biased region" description="Polar residues" evidence="5">
    <location>
        <begin position="419"/>
        <end position="435"/>
    </location>
</feature>
<feature type="compositionally biased region" description="Low complexity" evidence="5">
    <location>
        <begin position="772"/>
        <end position="781"/>
    </location>
</feature>
<keyword evidence="3" id="KW-0862">Zinc</keyword>
<dbReference type="OrthoDB" id="436852at2759"/>
<feature type="compositionally biased region" description="Polar residues" evidence="5">
    <location>
        <begin position="316"/>
        <end position="338"/>
    </location>
</feature>
<feature type="domain" description="PHD-type" evidence="6">
    <location>
        <begin position="686"/>
        <end position="735"/>
    </location>
</feature>
<feature type="compositionally biased region" description="Low complexity" evidence="5">
    <location>
        <begin position="952"/>
        <end position="966"/>
    </location>
</feature>
<organism evidence="7 8">
    <name type="scientific">Hydnum rufescens UP504</name>
    <dbReference type="NCBI Taxonomy" id="1448309"/>
    <lineage>
        <taxon>Eukaryota</taxon>
        <taxon>Fungi</taxon>
        <taxon>Dikarya</taxon>
        <taxon>Basidiomycota</taxon>
        <taxon>Agaricomycotina</taxon>
        <taxon>Agaricomycetes</taxon>
        <taxon>Cantharellales</taxon>
        <taxon>Hydnaceae</taxon>
        <taxon>Hydnum</taxon>
    </lineage>
</organism>
<evidence type="ECO:0000313" key="8">
    <source>
        <dbReference type="Proteomes" id="UP000886523"/>
    </source>
</evidence>
<comment type="caution">
    <text evidence="7">The sequence shown here is derived from an EMBL/GenBank/DDBJ whole genome shotgun (WGS) entry which is preliminary data.</text>
</comment>
<feature type="compositionally biased region" description="Basic and acidic residues" evidence="5">
    <location>
        <begin position="441"/>
        <end position="452"/>
    </location>
</feature>
<evidence type="ECO:0000256" key="1">
    <source>
        <dbReference type="ARBA" id="ARBA00022723"/>
    </source>
</evidence>
<feature type="region of interest" description="Disordered" evidence="5">
    <location>
        <begin position="772"/>
        <end position="797"/>
    </location>
</feature>
<dbReference type="Gene3D" id="3.30.40.10">
    <property type="entry name" value="Zinc/RING finger domain, C3HC4 (zinc finger)"/>
    <property type="match status" value="1"/>
</dbReference>
<feature type="compositionally biased region" description="Basic and acidic residues" evidence="5">
    <location>
        <begin position="602"/>
        <end position="612"/>
    </location>
</feature>
<evidence type="ECO:0000256" key="4">
    <source>
        <dbReference type="PROSITE-ProRule" id="PRU00146"/>
    </source>
</evidence>
<keyword evidence="8" id="KW-1185">Reference proteome</keyword>
<reference evidence="7" key="1">
    <citation type="journal article" date="2020" name="Nat. Commun.">
        <title>Large-scale genome sequencing of mycorrhizal fungi provides insights into the early evolution of symbiotic traits.</title>
        <authorList>
            <person name="Miyauchi S."/>
            <person name="Kiss E."/>
            <person name="Kuo A."/>
            <person name="Drula E."/>
            <person name="Kohler A."/>
            <person name="Sanchez-Garcia M."/>
            <person name="Morin E."/>
            <person name="Andreopoulos B."/>
            <person name="Barry K.W."/>
            <person name="Bonito G."/>
            <person name="Buee M."/>
            <person name="Carver A."/>
            <person name="Chen C."/>
            <person name="Cichocki N."/>
            <person name="Clum A."/>
            <person name="Culley D."/>
            <person name="Crous P.W."/>
            <person name="Fauchery L."/>
            <person name="Girlanda M."/>
            <person name="Hayes R.D."/>
            <person name="Keri Z."/>
            <person name="LaButti K."/>
            <person name="Lipzen A."/>
            <person name="Lombard V."/>
            <person name="Magnuson J."/>
            <person name="Maillard F."/>
            <person name="Murat C."/>
            <person name="Nolan M."/>
            <person name="Ohm R.A."/>
            <person name="Pangilinan J."/>
            <person name="Pereira M.F."/>
            <person name="Perotto S."/>
            <person name="Peter M."/>
            <person name="Pfister S."/>
            <person name="Riley R."/>
            <person name="Sitrit Y."/>
            <person name="Stielow J.B."/>
            <person name="Szollosi G."/>
            <person name="Zifcakova L."/>
            <person name="Stursova M."/>
            <person name="Spatafora J.W."/>
            <person name="Tedersoo L."/>
            <person name="Vaario L.M."/>
            <person name="Yamada A."/>
            <person name="Yan M."/>
            <person name="Wang P."/>
            <person name="Xu J."/>
            <person name="Bruns T."/>
            <person name="Baldrian P."/>
            <person name="Vilgalys R."/>
            <person name="Dunand C."/>
            <person name="Henrissat B."/>
            <person name="Grigoriev I.V."/>
            <person name="Hibbett D."/>
            <person name="Nagy L.G."/>
            <person name="Martin F.M."/>
        </authorList>
    </citation>
    <scope>NUCLEOTIDE SEQUENCE</scope>
    <source>
        <strain evidence="7">UP504</strain>
    </source>
</reference>
<feature type="compositionally biased region" description="Polar residues" evidence="5">
    <location>
        <begin position="69"/>
        <end position="92"/>
    </location>
</feature>
<feature type="compositionally biased region" description="Polar residues" evidence="5">
    <location>
        <begin position="1"/>
        <end position="45"/>
    </location>
</feature>
<feature type="compositionally biased region" description="Polar residues" evidence="5">
    <location>
        <begin position="880"/>
        <end position="929"/>
    </location>
</feature>
<evidence type="ECO:0000256" key="3">
    <source>
        <dbReference type="ARBA" id="ARBA00022833"/>
    </source>
</evidence>
<dbReference type="Proteomes" id="UP000886523">
    <property type="component" value="Unassembled WGS sequence"/>
</dbReference>
<dbReference type="SUPFAM" id="SSF57903">
    <property type="entry name" value="FYVE/PHD zinc finger"/>
    <property type="match status" value="1"/>
</dbReference>
<feature type="region of interest" description="Disordered" evidence="5">
    <location>
        <begin position="853"/>
        <end position="1027"/>
    </location>
</feature>
<dbReference type="GO" id="GO:0008270">
    <property type="term" value="F:zinc ion binding"/>
    <property type="evidence" value="ECO:0007669"/>
    <property type="project" value="UniProtKB-KW"/>
</dbReference>
<dbReference type="PANTHER" id="PTHR46201">
    <property type="entry name" value="PHD FINGER PROTEIN MALE MEIOCYTE DEATH 1-RELATED"/>
    <property type="match status" value="1"/>
</dbReference>
<evidence type="ECO:0000256" key="2">
    <source>
        <dbReference type="ARBA" id="ARBA00022771"/>
    </source>
</evidence>
<feature type="region of interest" description="Disordered" evidence="5">
    <location>
        <begin position="397"/>
        <end position="452"/>
    </location>
</feature>
<feature type="compositionally biased region" description="Basic and acidic residues" evidence="5">
    <location>
        <begin position="57"/>
        <end position="68"/>
    </location>
</feature>
<dbReference type="SMART" id="SM00249">
    <property type="entry name" value="PHD"/>
    <property type="match status" value="1"/>
</dbReference>
<accession>A0A9P6DS01</accession>
<keyword evidence="2 4" id="KW-0863">Zinc-finger</keyword>
<dbReference type="InterPro" id="IPR019787">
    <property type="entry name" value="Znf_PHD-finger"/>
</dbReference>
<dbReference type="PROSITE" id="PS50016">
    <property type="entry name" value="ZF_PHD_2"/>
    <property type="match status" value="1"/>
</dbReference>
<evidence type="ECO:0000313" key="7">
    <source>
        <dbReference type="EMBL" id="KAF9512736.1"/>
    </source>
</evidence>
<protein>
    <recommendedName>
        <fullName evidence="6">PHD-type domain-containing protein</fullName>
    </recommendedName>
</protein>